<reference evidence="7" key="1">
    <citation type="submission" date="2024-04" db="EMBL/GenBank/DDBJ databases">
        <title>Phylogenomic analyses of a clade within the roseobacter group suggest taxonomic reassignments of species of the genera Aestuariivita, Citreicella, Loktanella, Nautella, Pelagibaca, Ruegeria, Thalassobius, Thiobacimonas and Tropicibacter, and the proposal o.</title>
        <authorList>
            <person name="Jeon C.O."/>
        </authorList>
    </citation>
    <scope>NUCLEOTIDE SEQUENCE [LARGE SCALE GENOMIC DNA]</scope>
    <source>
        <strain evidence="7">SS1-5</strain>
    </source>
</reference>
<gene>
    <name evidence="6" type="ORF">AABB31_12555</name>
</gene>
<dbReference type="KEGG" id="yrh:AABB31_12555"/>
<organism evidence="6 7">
    <name type="scientific">Yoonia rhodophyticola</name>
    <dbReference type="NCBI Taxonomy" id="3137370"/>
    <lineage>
        <taxon>Bacteria</taxon>
        <taxon>Pseudomonadati</taxon>
        <taxon>Pseudomonadota</taxon>
        <taxon>Alphaproteobacteria</taxon>
        <taxon>Rhodobacterales</taxon>
        <taxon>Paracoccaceae</taxon>
        <taxon>Yoonia</taxon>
    </lineage>
</organism>
<evidence type="ECO:0000256" key="4">
    <source>
        <dbReference type="ARBA" id="ARBA00023239"/>
    </source>
</evidence>
<evidence type="ECO:0000259" key="5">
    <source>
        <dbReference type="PROSITE" id="PS51891"/>
    </source>
</evidence>
<keyword evidence="4" id="KW-0456">Lyase</keyword>
<evidence type="ECO:0000256" key="1">
    <source>
        <dbReference type="ARBA" id="ARBA00005495"/>
    </source>
</evidence>
<keyword evidence="2" id="KW-0479">Metal-binding</keyword>
<dbReference type="PANTHER" id="PTHR33337:SF40">
    <property type="entry name" value="CENP-V_GFA DOMAIN-CONTAINING PROTEIN-RELATED"/>
    <property type="match status" value="1"/>
</dbReference>
<keyword evidence="7" id="KW-1185">Reference proteome</keyword>
<comment type="similarity">
    <text evidence="1">Belongs to the Gfa family.</text>
</comment>
<evidence type="ECO:0000256" key="2">
    <source>
        <dbReference type="ARBA" id="ARBA00022723"/>
    </source>
</evidence>
<dbReference type="AlphaFoldDB" id="A0AAN0NJ75"/>
<dbReference type="InterPro" id="IPR006913">
    <property type="entry name" value="CENP-V/GFA"/>
</dbReference>
<keyword evidence="3" id="KW-0862">Zinc</keyword>
<evidence type="ECO:0000313" key="6">
    <source>
        <dbReference type="EMBL" id="WZU65925.1"/>
    </source>
</evidence>
<dbReference type="GO" id="GO:0046872">
    <property type="term" value="F:metal ion binding"/>
    <property type="evidence" value="ECO:0007669"/>
    <property type="project" value="UniProtKB-KW"/>
</dbReference>
<dbReference type="Gene3D" id="3.90.1590.10">
    <property type="entry name" value="glutathione-dependent formaldehyde- activating enzyme (gfa)"/>
    <property type="match status" value="1"/>
</dbReference>
<evidence type="ECO:0000256" key="3">
    <source>
        <dbReference type="ARBA" id="ARBA00022833"/>
    </source>
</evidence>
<dbReference type="PROSITE" id="PS51891">
    <property type="entry name" value="CENP_V_GFA"/>
    <property type="match status" value="1"/>
</dbReference>
<reference evidence="6 7" key="2">
    <citation type="submission" date="2024-08" db="EMBL/GenBank/DDBJ databases">
        <title>Phylogenomic analyses of a clade within the roseobacter group suggest taxonomic reassignments of species of the genera Aestuariivita, Citreicella, Loktanella, Nautella, Pelagibaca, Ruegeria, Thalassobius, Thiobacimonas and Tropicibacter, and the proposal o.</title>
        <authorList>
            <person name="Jeon C.O."/>
        </authorList>
    </citation>
    <scope>NUCLEOTIDE SEQUENCE [LARGE SCALE GENOMIC DNA]</scope>
    <source>
        <strain evidence="6 7">SS1-5</strain>
    </source>
</reference>
<dbReference type="PANTHER" id="PTHR33337">
    <property type="entry name" value="GFA DOMAIN-CONTAINING PROTEIN"/>
    <property type="match status" value="1"/>
</dbReference>
<dbReference type="Proteomes" id="UP001470809">
    <property type="component" value="Chromosome"/>
</dbReference>
<evidence type="ECO:0000313" key="7">
    <source>
        <dbReference type="Proteomes" id="UP001470809"/>
    </source>
</evidence>
<accession>A0AAN0NJ75</accession>
<dbReference type="SUPFAM" id="SSF51316">
    <property type="entry name" value="Mss4-like"/>
    <property type="match status" value="1"/>
</dbReference>
<proteinExistence type="inferred from homology"/>
<dbReference type="Pfam" id="PF04828">
    <property type="entry name" value="GFA"/>
    <property type="match status" value="1"/>
</dbReference>
<dbReference type="RefSeq" id="WP_342075256.1">
    <property type="nucleotide sequence ID" value="NZ_CP151767.2"/>
</dbReference>
<feature type="domain" description="CENP-V/GFA" evidence="5">
    <location>
        <begin position="5"/>
        <end position="117"/>
    </location>
</feature>
<dbReference type="EMBL" id="CP151767">
    <property type="protein sequence ID" value="WZU65925.1"/>
    <property type="molecule type" value="Genomic_DNA"/>
</dbReference>
<name>A0AAN0NJ75_9RHOB</name>
<dbReference type="InterPro" id="IPR011057">
    <property type="entry name" value="Mss4-like_sf"/>
</dbReference>
<sequence length="138" mass="14922">MADALNGSCLCGACTFTASLTDQGAGACHCGQCRKWSGGIYMSVGCTDVTFNDDAPLGSYKASEWGERVFCKTCGSSIMWQTQDGAHQHVSIQTFDDPGQFEIGVEVFIDRKPSNYALSNQTKTMTEAEVFAMFMPDV</sequence>
<dbReference type="GO" id="GO:0016846">
    <property type="term" value="F:carbon-sulfur lyase activity"/>
    <property type="evidence" value="ECO:0007669"/>
    <property type="project" value="InterPro"/>
</dbReference>
<protein>
    <submittedName>
        <fullName evidence="6">GFA family protein</fullName>
    </submittedName>
</protein>